<evidence type="ECO:0000313" key="7">
    <source>
        <dbReference type="EMBL" id="OUM89752.1"/>
    </source>
</evidence>
<feature type="binding site" evidence="6">
    <location>
        <begin position="108"/>
        <end position="109"/>
    </location>
    <ligand>
        <name>S-adenosyl-L-methionine</name>
        <dbReference type="ChEBI" id="CHEBI:59789"/>
    </ligand>
</feature>
<dbReference type="PANTHER" id="PTHR43591">
    <property type="entry name" value="METHYLTRANSFERASE"/>
    <property type="match status" value="1"/>
</dbReference>
<dbReference type="InterPro" id="IPR029063">
    <property type="entry name" value="SAM-dependent_MTases_sf"/>
</dbReference>
<evidence type="ECO:0000256" key="2">
    <source>
        <dbReference type="ARBA" id="ARBA00022603"/>
    </source>
</evidence>
<comment type="catalytic activity">
    <reaction evidence="6">
        <text>a 2-demethylmenaquinol + S-adenosyl-L-methionine = a menaquinol + S-adenosyl-L-homocysteine + H(+)</text>
        <dbReference type="Rhea" id="RHEA:42640"/>
        <dbReference type="Rhea" id="RHEA-COMP:9539"/>
        <dbReference type="Rhea" id="RHEA-COMP:9563"/>
        <dbReference type="ChEBI" id="CHEBI:15378"/>
        <dbReference type="ChEBI" id="CHEBI:18151"/>
        <dbReference type="ChEBI" id="CHEBI:55437"/>
        <dbReference type="ChEBI" id="CHEBI:57856"/>
        <dbReference type="ChEBI" id="CHEBI:59789"/>
        <dbReference type="EC" id="2.1.1.163"/>
    </reaction>
</comment>
<dbReference type="EC" id="2.1.1.163" evidence="6"/>
<dbReference type="GO" id="GO:0032259">
    <property type="term" value="P:methylation"/>
    <property type="evidence" value="ECO:0007669"/>
    <property type="project" value="UniProtKB-KW"/>
</dbReference>
<reference evidence="8" key="1">
    <citation type="submission" date="2016-06" db="EMBL/GenBank/DDBJ databases">
        <authorList>
            <person name="Nascimento L."/>
            <person name="Pereira R.V."/>
            <person name="Martins L.F."/>
            <person name="Quaggio R.B."/>
            <person name="Silva A.M."/>
            <person name="Setubal J.C."/>
        </authorList>
    </citation>
    <scope>NUCLEOTIDE SEQUENCE [LARGE SCALE GENOMIC DNA]</scope>
</reference>
<dbReference type="Gene3D" id="3.40.50.150">
    <property type="entry name" value="Vaccinia Virus protein VP39"/>
    <property type="match status" value="1"/>
</dbReference>
<evidence type="ECO:0000313" key="8">
    <source>
        <dbReference type="Proteomes" id="UP000196475"/>
    </source>
</evidence>
<dbReference type="HAMAP" id="MF_01813">
    <property type="entry name" value="MenG_UbiE_methyltr"/>
    <property type="match status" value="1"/>
</dbReference>
<sequence length="238" mass="27558">MEPHSKEKFVYQVFESIAPKYDMMNSVLSFRMHKYWRRFAMKKMNLQPGQHALDLCCGTGDWTISLAQAVGSTGRVVGLDFSPKMLEIGKQKLEHYRLADQVTLVEGNAMKLPFPDHCFDAVTIGFALRNVPDVKQVLREMVRVTKPGGQVVSLELSHPTWPVFRQLYWLYFQRILPLIAKWLTGKYDQYRWLPESLKTFPERHELADWFKEAGCHQVEVYSLTGGIAALHIGRKLDR</sequence>
<dbReference type="CDD" id="cd02440">
    <property type="entry name" value="AdoMet_MTases"/>
    <property type="match status" value="1"/>
</dbReference>
<feature type="binding site" evidence="6">
    <location>
        <position position="59"/>
    </location>
    <ligand>
        <name>S-adenosyl-L-methionine</name>
        <dbReference type="ChEBI" id="CHEBI:59789"/>
    </ligand>
</feature>
<dbReference type="NCBIfam" id="NF001244">
    <property type="entry name" value="PRK00216.1-5"/>
    <property type="match status" value="1"/>
</dbReference>
<dbReference type="NCBIfam" id="NF001243">
    <property type="entry name" value="PRK00216.1-4"/>
    <property type="match status" value="1"/>
</dbReference>
<dbReference type="PROSITE" id="PS01183">
    <property type="entry name" value="UBIE_1"/>
    <property type="match status" value="1"/>
</dbReference>
<protein>
    <recommendedName>
        <fullName evidence="6">Demethylmenaquinone methyltransferase</fullName>
        <ecNumber evidence="6">2.1.1.163</ecNumber>
    </recommendedName>
</protein>
<accession>A0A1Y3PQV6</accession>
<evidence type="ECO:0000256" key="4">
    <source>
        <dbReference type="ARBA" id="ARBA00022691"/>
    </source>
</evidence>
<evidence type="ECO:0000256" key="1">
    <source>
        <dbReference type="ARBA" id="ARBA00022428"/>
    </source>
</evidence>
<dbReference type="AlphaFoldDB" id="A0A1Y3PQV6"/>
<dbReference type="Proteomes" id="UP000196475">
    <property type="component" value="Unassembled WGS sequence"/>
</dbReference>
<dbReference type="NCBIfam" id="TIGR01934">
    <property type="entry name" value="MenG_MenH_UbiE"/>
    <property type="match status" value="1"/>
</dbReference>
<proteinExistence type="inferred from homology"/>
<keyword evidence="4 6" id="KW-0949">S-adenosyl-L-methionine</keyword>
<comment type="caution">
    <text evidence="7">The sequence shown here is derived from an EMBL/GenBank/DDBJ whole genome shotgun (WGS) entry which is preliminary data.</text>
</comment>
<dbReference type="InterPro" id="IPR004033">
    <property type="entry name" value="UbiE/COQ5_MeTrFase"/>
</dbReference>
<comment type="caution">
    <text evidence="6">Lacks conserved residue(s) required for the propagation of feature annotation.</text>
</comment>
<comment type="pathway">
    <text evidence="6">Quinol/quinone metabolism; menaquinone biosynthesis; menaquinol from 1,4-dihydroxy-2-naphthoate: step 2/2.</text>
</comment>
<dbReference type="Pfam" id="PF01209">
    <property type="entry name" value="Ubie_methyltran"/>
    <property type="match status" value="1"/>
</dbReference>
<dbReference type="EMBL" id="LZRT01000036">
    <property type="protein sequence ID" value="OUM89752.1"/>
    <property type="molecule type" value="Genomic_DNA"/>
</dbReference>
<keyword evidence="1 6" id="KW-0474">Menaquinone biosynthesis</keyword>
<comment type="similarity">
    <text evidence="6">Belongs to the class I-like SAM-binding methyltransferase superfamily. MenG/UbiE family.</text>
</comment>
<dbReference type="InterPro" id="IPR023576">
    <property type="entry name" value="UbiE/COQ5_MeTrFase_CS"/>
</dbReference>
<keyword evidence="3 6" id="KW-0808">Transferase</keyword>
<dbReference type="GO" id="GO:0009234">
    <property type="term" value="P:menaquinone biosynthetic process"/>
    <property type="evidence" value="ECO:0007669"/>
    <property type="project" value="UniProtKB-UniRule"/>
</dbReference>
<keyword evidence="2 6" id="KW-0489">Methyltransferase</keyword>
<dbReference type="FunFam" id="3.40.50.150:FF:000086">
    <property type="entry name" value="Demethylmenaquinone methyltransferase"/>
    <property type="match status" value="1"/>
</dbReference>
<name>A0A1Y3PQV6_9BACI</name>
<dbReference type="GO" id="GO:0043770">
    <property type="term" value="F:demethylmenaquinone methyltransferase activity"/>
    <property type="evidence" value="ECO:0007669"/>
    <property type="project" value="UniProtKB-UniRule"/>
</dbReference>
<organism evidence="7 8">
    <name type="scientific">Bacillus thermozeamaize</name>
    <dbReference type="NCBI Taxonomy" id="230954"/>
    <lineage>
        <taxon>Bacteria</taxon>
        <taxon>Bacillati</taxon>
        <taxon>Bacillota</taxon>
        <taxon>Bacilli</taxon>
        <taxon>Bacillales</taxon>
        <taxon>Bacillaceae</taxon>
        <taxon>Bacillus</taxon>
    </lineage>
</organism>
<evidence type="ECO:0000256" key="6">
    <source>
        <dbReference type="HAMAP-Rule" id="MF_01813"/>
    </source>
</evidence>
<dbReference type="PANTHER" id="PTHR43591:SF24">
    <property type="entry name" value="2-METHOXY-6-POLYPRENYL-1,4-BENZOQUINOL METHYLASE, MITOCHONDRIAL"/>
    <property type="match status" value="1"/>
</dbReference>
<evidence type="ECO:0000256" key="3">
    <source>
        <dbReference type="ARBA" id="ARBA00022679"/>
    </source>
</evidence>
<gene>
    <name evidence="6" type="primary">menG</name>
    <name evidence="7" type="ORF">BAA01_02790</name>
</gene>
<comment type="function">
    <text evidence="5 6">Methyltransferase required for the conversion of demethylmenaquinol (DMKH2) to menaquinol (MKH2).</text>
</comment>
<evidence type="ECO:0000256" key="5">
    <source>
        <dbReference type="ARBA" id="ARBA00059758"/>
    </source>
</evidence>
<dbReference type="SUPFAM" id="SSF53335">
    <property type="entry name" value="S-adenosyl-L-methionine-dependent methyltransferases"/>
    <property type="match status" value="1"/>
</dbReference>
<dbReference type="UniPathway" id="UPA00079">
    <property type="reaction ID" value="UER00169"/>
</dbReference>
<feature type="binding site" evidence="6">
    <location>
        <position position="80"/>
    </location>
    <ligand>
        <name>S-adenosyl-L-methionine</name>
        <dbReference type="ChEBI" id="CHEBI:59789"/>
    </ligand>
</feature>
<dbReference type="PROSITE" id="PS01184">
    <property type="entry name" value="UBIE_2"/>
    <property type="match status" value="1"/>
</dbReference>
<dbReference type="PROSITE" id="PS51608">
    <property type="entry name" value="SAM_MT_UBIE"/>
    <property type="match status" value="1"/>
</dbReference>